<evidence type="ECO:0000313" key="2">
    <source>
        <dbReference type="Proteomes" id="UP000186309"/>
    </source>
</evidence>
<organism evidence="1 2">
    <name type="scientific">Paludisphaera borealis</name>
    <dbReference type="NCBI Taxonomy" id="1387353"/>
    <lineage>
        <taxon>Bacteria</taxon>
        <taxon>Pseudomonadati</taxon>
        <taxon>Planctomycetota</taxon>
        <taxon>Planctomycetia</taxon>
        <taxon>Isosphaerales</taxon>
        <taxon>Isosphaeraceae</taxon>
        <taxon>Paludisphaera</taxon>
    </lineage>
</organism>
<dbReference type="STRING" id="1387353.BSF38_01389"/>
<accession>A0A1U7CLZ5</accession>
<dbReference type="Proteomes" id="UP000186309">
    <property type="component" value="Chromosome"/>
</dbReference>
<evidence type="ECO:0008006" key="3">
    <source>
        <dbReference type="Google" id="ProtNLM"/>
    </source>
</evidence>
<evidence type="ECO:0000313" key="1">
    <source>
        <dbReference type="EMBL" id="APW59928.1"/>
    </source>
</evidence>
<reference evidence="2" key="1">
    <citation type="submission" date="2016-12" db="EMBL/GenBank/DDBJ databases">
        <title>Comparative genomics of four Isosphaeraceae planctomycetes: a common pool of plasmids and glycoside hydrolase genes.</title>
        <authorList>
            <person name="Ivanova A."/>
        </authorList>
    </citation>
    <scope>NUCLEOTIDE SEQUENCE [LARGE SCALE GENOMIC DNA]</scope>
    <source>
        <strain evidence="2">PX4</strain>
    </source>
</reference>
<name>A0A1U7CLZ5_9BACT</name>
<sequence length="448" mass="49821">MTGGHSLSVHGVAASRRGLGLGVVLIGFTAFAAGTATGQEIERAPIHYSEATPKNAVTDLKERLAAGTARLEYEPEHGYLRSLLRALDISESSQVLVFSKTSLQRERISPKTPRAVYFNDDVMVGFCLRGRVIEISAVDDVIGTAFYTIDQTDEEKPAPQRQTEACLLCHSSSANRGMPGHLVRSLFVDGRGDPLLSSGSFRTDHSSPLAERWGGWYVTGTSGKQKHMGNMITRGAKRPEEIDNTKGVNVVDLKDRLTISFYPTPHSDIVALMVLEHQTGMLNRLARAGLETRMALHYEREMNKALDRPADEPSDSARSRIRGVGEDVVQYMLLRDEIQLTDRIEGTSTFAADFAARGPKDSKGRSLRDLDLQTRLFRHPCSYLIYTRAFNSLPGEVKDYVYRRLWDILNGRGNGKDDPQLASADREAILEILRETKPDLPDYWKASR</sequence>
<gene>
    <name evidence="1" type="ORF">BSF38_01389</name>
</gene>
<dbReference type="AlphaFoldDB" id="A0A1U7CLZ5"/>
<dbReference type="KEGG" id="pbor:BSF38_01389"/>
<dbReference type="RefSeq" id="WP_076344213.1">
    <property type="nucleotide sequence ID" value="NZ_CP019082.1"/>
</dbReference>
<proteinExistence type="predicted"/>
<protein>
    <recommendedName>
        <fullName evidence="3">Cytochrome c domain-containing protein</fullName>
    </recommendedName>
</protein>
<dbReference type="EMBL" id="CP019082">
    <property type="protein sequence ID" value="APW59928.1"/>
    <property type="molecule type" value="Genomic_DNA"/>
</dbReference>
<keyword evidence="2" id="KW-1185">Reference proteome</keyword>